<keyword evidence="4" id="KW-1185">Reference proteome</keyword>
<gene>
    <name evidence="3" type="ORF">JOF47_000653</name>
</gene>
<accession>A0ABS4X9J8</accession>
<feature type="compositionally biased region" description="Low complexity" evidence="1">
    <location>
        <begin position="125"/>
        <end position="141"/>
    </location>
</feature>
<evidence type="ECO:0000313" key="4">
    <source>
        <dbReference type="Proteomes" id="UP001296993"/>
    </source>
</evidence>
<name>A0ABS4X9J8_9MICC</name>
<evidence type="ECO:0000256" key="2">
    <source>
        <dbReference type="SAM" id="Phobius"/>
    </source>
</evidence>
<dbReference type="Proteomes" id="UP001296993">
    <property type="component" value="Unassembled WGS sequence"/>
</dbReference>
<evidence type="ECO:0000256" key="1">
    <source>
        <dbReference type="SAM" id="MobiDB-lite"/>
    </source>
</evidence>
<feature type="region of interest" description="Disordered" evidence="1">
    <location>
        <begin position="1"/>
        <end position="20"/>
    </location>
</feature>
<sequence length="410" mass="41698">MDQHPLPPAEQPPEPAPPRSRGTLALCVVSALAIAAGTLGAGVYMNKDSLVWQRILGTEPVQETVRTPADELLPLLGSARLAASGKAAGVSPKLRAEWAATREMLNGHVGLLTPEALLPAGDNEAQPSGASASPSGTQPAAEAKSFATRLASAGVGLVDAALDAPDQRSRSLAGAGFELTMQARNLLRAAGGTQEQLDRLPAPKPVSAATGVSGSSVGPAALPRFMLSGCPGNTDSPAPGSAAPESWIDGTGAQGLGPESGHALGQLADAAYRLGYAYNVAGARTAGATREGAWARSRSLVEFAAALERQFAGVGACDPLRQPAYQLPADAAVNPLDAARGGEEQLALLLRDAAATQEGDARAYLLQRAWEQGLYTRQVTGKIPDFTQIVGATTASSGKSASETAGKPAP</sequence>
<organism evidence="3 4">
    <name type="scientific">Paeniglutamicibacter kerguelensis</name>
    <dbReference type="NCBI Taxonomy" id="254788"/>
    <lineage>
        <taxon>Bacteria</taxon>
        <taxon>Bacillati</taxon>
        <taxon>Actinomycetota</taxon>
        <taxon>Actinomycetes</taxon>
        <taxon>Micrococcales</taxon>
        <taxon>Micrococcaceae</taxon>
        <taxon>Paeniglutamicibacter</taxon>
    </lineage>
</organism>
<proteinExistence type="predicted"/>
<keyword evidence="2" id="KW-0472">Membrane</keyword>
<reference evidence="3 4" key="1">
    <citation type="submission" date="2021-03" db="EMBL/GenBank/DDBJ databases">
        <title>Sequencing the genomes of 1000 actinobacteria strains.</title>
        <authorList>
            <person name="Klenk H.-P."/>
        </authorList>
    </citation>
    <scope>NUCLEOTIDE SEQUENCE [LARGE SCALE GENOMIC DNA]</scope>
    <source>
        <strain evidence="3 4">DSM 15797</strain>
    </source>
</reference>
<comment type="caution">
    <text evidence="3">The sequence shown here is derived from an EMBL/GenBank/DDBJ whole genome shotgun (WGS) entry which is preliminary data.</text>
</comment>
<feature type="compositionally biased region" description="Pro residues" evidence="1">
    <location>
        <begin position="1"/>
        <end position="18"/>
    </location>
</feature>
<feature type="transmembrane region" description="Helical" evidence="2">
    <location>
        <begin position="23"/>
        <end position="45"/>
    </location>
</feature>
<dbReference type="InterPro" id="IPR012347">
    <property type="entry name" value="Ferritin-like"/>
</dbReference>
<keyword evidence="2" id="KW-0812">Transmembrane</keyword>
<protein>
    <recommendedName>
        <fullName evidence="5">DUF4439 domain-containing protein</fullName>
    </recommendedName>
</protein>
<evidence type="ECO:0008006" key="5">
    <source>
        <dbReference type="Google" id="ProtNLM"/>
    </source>
</evidence>
<dbReference type="RefSeq" id="WP_209995921.1">
    <property type="nucleotide sequence ID" value="NZ_BAAAJY010000013.1"/>
</dbReference>
<dbReference type="Gene3D" id="1.20.1260.10">
    <property type="match status" value="1"/>
</dbReference>
<evidence type="ECO:0000313" key="3">
    <source>
        <dbReference type="EMBL" id="MBP2385142.1"/>
    </source>
</evidence>
<dbReference type="EMBL" id="JAGIOF010000001">
    <property type="protein sequence ID" value="MBP2385142.1"/>
    <property type="molecule type" value="Genomic_DNA"/>
</dbReference>
<feature type="region of interest" description="Disordered" evidence="1">
    <location>
        <begin position="119"/>
        <end position="144"/>
    </location>
</feature>
<keyword evidence="2" id="KW-1133">Transmembrane helix</keyword>